<evidence type="ECO:0000256" key="1">
    <source>
        <dbReference type="SAM" id="MobiDB-lite"/>
    </source>
</evidence>
<protein>
    <submittedName>
        <fullName evidence="2">HIPK1</fullName>
    </submittedName>
</protein>
<feature type="compositionally biased region" description="Basic residues" evidence="1">
    <location>
        <begin position="384"/>
        <end position="394"/>
    </location>
</feature>
<accession>A0A7J7JW64</accession>
<keyword evidence="3" id="KW-1185">Reference proteome</keyword>
<feature type="compositionally biased region" description="Polar residues" evidence="1">
    <location>
        <begin position="349"/>
        <end position="366"/>
    </location>
</feature>
<sequence length="548" mass="59116">MEIGITGTTLKAVPFISFLQLSVEINLSSELEGVELIVENLDRKEFIELLKRMLALDKDQRTTPSEALAHPFISLTHLQLNYPHSHSVKSTVQAMEVCRKSIYDLKSSSSMNPQSNLLTQGSSIPFPLNSQINQLPSQLTAPAADMSQYLQFHLQTAATAPYLAYQTHPQQAAQSAVAAAATNRQLCMQNFFIPPGCGAKSAYALCMDNNLAAHQALQVNQSLLNPHAALLPMSFLDQARPMLIPSGQVTWPTNQPVLLPPWSQATPSNGHSSAFSATMRGWSGIQSVADSLHQASIPTSTYGMSHRDVTGHRPAYLSEGSLLSPVKKKLRDDDSPVDVKPEKPVKAAATSTVLPTSPASVITISSDSEEEADVSRRKAEVSDRKHHSSNRGKHGSYPDSGVQDSRVGGSHLSPPTFGLKPKEEPGKRAHHQLHSLHHPLSHSPLPLQPQALHQPHRYMIPNTSGILPAPAHIGFIPTSQSHVPTHPLPAHLPAFLQQGTASFAVSPAHTAYLTQAGMLGGIPSAAGLASSRSNRQPAFPAYLFSSYD</sequence>
<feature type="region of interest" description="Disordered" evidence="1">
    <location>
        <begin position="327"/>
        <end position="433"/>
    </location>
</feature>
<proteinExistence type="predicted"/>
<dbReference type="Gene3D" id="3.30.200.20">
    <property type="entry name" value="Phosphorylase Kinase, domain 1"/>
    <property type="match status" value="1"/>
</dbReference>
<evidence type="ECO:0000313" key="2">
    <source>
        <dbReference type="EMBL" id="KAF6030207.1"/>
    </source>
</evidence>
<dbReference type="Gene3D" id="1.10.510.10">
    <property type="entry name" value="Transferase(Phosphotransferase) domain 1"/>
    <property type="match status" value="1"/>
</dbReference>
<dbReference type="OrthoDB" id="6152671at2759"/>
<dbReference type="EMBL" id="VXIV02001736">
    <property type="protein sequence ID" value="KAF6030207.1"/>
    <property type="molecule type" value="Genomic_DNA"/>
</dbReference>
<reference evidence="2" key="1">
    <citation type="submission" date="2020-06" db="EMBL/GenBank/DDBJ databases">
        <title>Draft genome of Bugula neritina, a colonial animal packing powerful symbionts and potential medicines.</title>
        <authorList>
            <person name="Rayko M."/>
        </authorList>
    </citation>
    <scope>NUCLEOTIDE SEQUENCE [LARGE SCALE GENOMIC DNA]</scope>
    <source>
        <strain evidence="2">Kwan_BN1</strain>
    </source>
</reference>
<feature type="compositionally biased region" description="Basic and acidic residues" evidence="1">
    <location>
        <begin position="330"/>
        <end position="345"/>
    </location>
</feature>
<evidence type="ECO:0000313" key="3">
    <source>
        <dbReference type="Proteomes" id="UP000593567"/>
    </source>
</evidence>
<comment type="caution">
    <text evidence="2">The sequence shown here is derived from an EMBL/GenBank/DDBJ whole genome shotgun (WGS) entry which is preliminary data.</text>
</comment>
<dbReference type="InterPro" id="IPR011009">
    <property type="entry name" value="Kinase-like_dom_sf"/>
</dbReference>
<name>A0A7J7JW64_BUGNE</name>
<dbReference type="AlphaFoldDB" id="A0A7J7JW64"/>
<dbReference type="SUPFAM" id="SSF56112">
    <property type="entry name" value="Protein kinase-like (PK-like)"/>
    <property type="match status" value="1"/>
</dbReference>
<feature type="compositionally biased region" description="Basic and acidic residues" evidence="1">
    <location>
        <begin position="373"/>
        <end position="383"/>
    </location>
</feature>
<organism evidence="2 3">
    <name type="scientific">Bugula neritina</name>
    <name type="common">Brown bryozoan</name>
    <name type="synonym">Sertularia neritina</name>
    <dbReference type="NCBI Taxonomy" id="10212"/>
    <lineage>
        <taxon>Eukaryota</taxon>
        <taxon>Metazoa</taxon>
        <taxon>Spiralia</taxon>
        <taxon>Lophotrochozoa</taxon>
        <taxon>Bryozoa</taxon>
        <taxon>Gymnolaemata</taxon>
        <taxon>Cheilostomatida</taxon>
        <taxon>Flustrina</taxon>
        <taxon>Buguloidea</taxon>
        <taxon>Bugulidae</taxon>
        <taxon>Bugula</taxon>
    </lineage>
</organism>
<dbReference type="Proteomes" id="UP000593567">
    <property type="component" value="Unassembled WGS sequence"/>
</dbReference>
<gene>
    <name evidence="2" type="ORF">EB796_011478</name>
</gene>